<dbReference type="Proteomes" id="UP000039865">
    <property type="component" value="Unassembled WGS sequence"/>
</dbReference>
<protein>
    <submittedName>
        <fullName evidence="2">Uncharacterized protein</fullName>
    </submittedName>
</protein>
<feature type="signal peptide" evidence="1">
    <location>
        <begin position="1"/>
        <end position="18"/>
    </location>
</feature>
<proteinExistence type="predicted"/>
<gene>
    <name evidence="2" type="primary">Contig5000.g5355</name>
    <name evidence="2" type="ORF">STYLEM_16205</name>
</gene>
<evidence type="ECO:0000313" key="2">
    <source>
        <dbReference type="EMBL" id="CDW87103.1"/>
    </source>
</evidence>
<evidence type="ECO:0000256" key="1">
    <source>
        <dbReference type="SAM" id="SignalP"/>
    </source>
</evidence>
<organism evidence="2 3">
    <name type="scientific">Stylonychia lemnae</name>
    <name type="common">Ciliate</name>
    <dbReference type="NCBI Taxonomy" id="5949"/>
    <lineage>
        <taxon>Eukaryota</taxon>
        <taxon>Sar</taxon>
        <taxon>Alveolata</taxon>
        <taxon>Ciliophora</taxon>
        <taxon>Intramacronucleata</taxon>
        <taxon>Spirotrichea</taxon>
        <taxon>Stichotrichia</taxon>
        <taxon>Sporadotrichida</taxon>
        <taxon>Oxytrichidae</taxon>
        <taxon>Stylonychinae</taxon>
        <taxon>Stylonychia</taxon>
    </lineage>
</organism>
<sequence length="171" mass="19497">MKRFITLVLALFIGSSQQSFISKELENQLTLQGRLNHLSQEIDDLSAVINMLRLEEEGSINHHHQQIEPKVENAWDIISGIGSAIQSNPVVDLGEQYGQMYLAKKLNELSQGILVQNPRITADQAINLANIREQMRMEKIQAKKNKKNSFNTYSSHNLPQIMKPDYSIYGY</sequence>
<evidence type="ECO:0000313" key="3">
    <source>
        <dbReference type="Proteomes" id="UP000039865"/>
    </source>
</evidence>
<keyword evidence="1" id="KW-0732">Signal</keyword>
<feature type="chain" id="PRO_5001729752" evidence="1">
    <location>
        <begin position="19"/>
        <end position="171"/>
    </location>
</feature>
<name>A0A078B1I1_STYLE</name>
<dbReference type="AlphaFoldDB" id="A0A078B1I1"/>
<dbReference type="InParanoid" id="A0A078B1I1"/>
<reference evidence="2 3" key="1">
    <citation type="submission" date="2014-06" db="EMBL/GenBank/DDBJ databases">
        <authorList>
            <person name="Swart Estienne"/>
        </authorList>
    </citation>
    <scope>NUCLEOTIDE SEQUENCE [LARGE SCALE GENOMIC DNA]</scope>
    <source>
        <strain evidence="2 3">130c</strain>
    </source>
</reference>
<accession>A0A078B1I1</accession>
<keyword evidence="3" id="KW-1185">Reference proteome</keyword>
<dbReference type="EMBL" id="CCKQ01015281">
    <property type="protein sequence ID" value="CDW87103.1"/>
    <property type="molecule type" value="Genomic_DNA"/>
</dbReference>